<evidence type="ECO:0000256" key="1">
    <source>
        <dbReference type="ARBA" id="ARBA00012386"/>
    </source>
</evidence>
<feature type="domain" description="DTW" evidence="7">
    <location>
        <begin position="160"/>
        <end position="370"/>
    </location>
</feature>
<evidence type="ECO:0000256" key="4">
    <source>
        <dbReference type="ARBA" id="ARBA00022694"/>
    </source>
</evidence>
<dbReference type="AlphaFoldDB" id="A0ABD1YMW7"/>
<keyword evidence="3" id="KW-0949">S-adenosyl-L-methionine</keyword>
<dbReference type="GO" id="GO:0016432">
    <property type="term" value="F:tRNA-uridine aminocarboxypropyltransferase activity"/>
    <property type="evidence" value="ECO:0007669"/>
    <property type="project" value="UniProtKB-EC"/>
</dbReference>
<dbReference type="EC" id="2.5.1.25" evidence="1"/>
<keyword evidence="2" id="KW-0808">Transferase</keyword>
<reference evidence="8 9" key="1">
    <citation type="submission" date="2024-09" db="EMBL/GenBank/DDBJ databases">
        <title>Chromosome-scale assembly of Riccia fluitans.</title>
        <authorList>
            <person name="Paukszto L."/>
            <person name="Sawicki J."/>
            <person name="Karawczyk K."/>
            <person name="Piernik-Szablinska J."/>
            <person name="Szczecinska M."/>
            <person name="Mazdziarz M."/>
        </authorList>
    </citation>
    <scope>NUCLEOTIDE SEQUENCE [LARGE SCALE GENOMIC DNA]</scope>
    <source>
        <strain evidence="8">Rf_01</strain>
        <tissue evidence="8">Aerial parts of the thallus</tissue>
    </source>
</reference>
<comment type="similarity">
    <text evidence="5">Belongs to the TDD superfamily. DTWD2 family.</text>
</comment>
<protein>
    <recommendedName>
        <fullName evidence="1">tRNA-uridine aminocarboxypropyltransferase</fullName>
        <ecNumber evidence="1">2.5.1.25</ecNumber>
    </recommendedName>
</protein>
<evidence type="ECO:0000313" key="9">
    <source>
        <dbReference type="Proteomes" id="UP001605036"/>
    </source>
</evidence>
<evidence type="ECO:0000256" key="3">
    <source>
        <dbReference type="ARBA" id="ARBA00022691"/>
    </source>
</evidence>
<sequence>MFPGTLVGQSNIVSTFPWMRSSSLAKSSRCNWRLEEKYGVKESHCSWFSGCGLGRHLRMHSINPEDGHISCRVLGTESKQVEESLSLHSDKDSRPNGLDSFVDVVWGENGTGAAEGSTLQGDSLDAEGLSDCSNSAYAGVEEILDEEASGKEREKTLSRKREFCKRCSKAASRCICGMIKTQDASQEATIQPKQEPDSQVARTAEDQVVKMATLGTKHIEKHISSIAIPSWISLQPDAGLLFPSEHAVDLRSVDLEFSSEDADSAWSDESARGLARKPPSQLIILDGTWSKAKRIFYENPWLHSLPHYRLPPSKGSSRYGIIRKEPKPGCMSTIESIVMALQTLEPETEGLDNLLDVFEFMMEDQKVCMGERYKGSLRFLLFHWEQTTSGWRIRFGTRKVRLAVSKVPAFY</sequence>
<proteinExistence type="inferred from homology"/>
<dbReference type="GO" id="GO:0008033">
    <property type="term" value="P:tRNA processing"/>
    <property type="evidence" value="ECO:0007669"/>
    <property type="project" value="UniProtKB-KW"/>
</dbReference>
<comment type="caution">
    <text evidence="8">The sequence shown here is derived from an EMBL/GenBank/DDBJ whole genome shotgun (WGS) entry which is preliminary data.</text>
</comment>
<keyword evidence="9" id="KW-1185">Reference proteome</keyword>
<evidence type="ECO:0000256" key="2">
    <source>
        <dbReference type="ARBA" id="ARBA00022679"/>
    </source>
</evidence>
<name>A0ABD1YMW7_9MARC</name>
<dbReference type="PANTHER" id="PTHR21392">
    <property type="entry name" value="TRNA-URIDINE AMINOCARBOXYPROPYLTRANSFERASE 2"/>
    <property type="match status" value="1"/>
</dbReference>
<dbReference type="PANTHER" id="PTHR21392:SF0">
    <property type="entry name" value="TRNA-URIDINE AMINOCARBOXYPROPYLTRANSFERASE 2"/>
    <property type="match status" value="1"/>
</dbReference>
<keyword evidence="4" id="KW-0819">tRNA processing</keyword>
<dbReference type="InterPro" id="IPR005636">
    <property type="entry name" value="DTW"/>
</dbReference>
<dbReference type="SMART" id="SM01144">
    <property type="entry name" value="DTW"/>
    <property type="match status" value="1"/>
</dbReference>
<comment type="catalytic activity">
    <reaction evidence="6">
        <text>a uridine in tRNA + S-adenosyl-L-methionine = a 3-[(3S)-3-amino-3-carboxypropyl]uridine in tRNA + S-methyl-5'-thioadenosine + H(+)</text>
        <dbReference type="Rhea" id="RHEA:62432"/>
        <dbReference type="Rhea" id="RHEA-COMP:13339"/>
        <dbReference type="Rhea" id="RHEA-COMP:16092"/>
        <dbReference type="ChEBI" id="CHEBI:15378"/>
        <dbReference type="ChEBI" id="CHEBI:17509"/>
        <dbReference type="ChEBI" id="CHEBI:59789"/>
        <dbReference type="ChEBI" id="CHEBI:65315"/>
        <dbReference type="ChEBI" id="CHEBI:82930"/>
        <dbReference type="EC" id="2.5.1.25"/>
    </reaction>
</comment>
<accession>A0ABD1YMW7</accession>
<evidence type="ECO:0000313" key="8">
    <source>
        <dbReference type="EMBL" id="KAL2632118.1"/>
    </source>
</evidence>
<dbReference type="EMBL" id="JBHFFA010000004">
    <property type="protein sequence ID" value="KAL2632118.1"/>
    <property type="molecule type" value="Genomic_DNA"/>
</dbReference>
<evidence type="ECO:0000256" key="5">
    <source>
        <dbReference type="ARBA" id="ARBA00034489"/>
    </source>
</evidence>
<gene>
    <name evidence="8" type="ORF">R1flu_016804</name>
</gene>
<dbReference type="Proteomes" id="UP001605036">
    <property type="component" value="Unassembled WGS sequence"/>
</dbReference>
<organism evidence="8 9">
    <name type="scientific">Riccia fluitans</name>
    <dbReference type="NCBI Taxonomy" id="41844"/>
    <lineage>
        <taxon>Eukaryota</taxon>
        <taxon>Viridiplantae</taxon>
        <taxon>Streptophyta</taxon>
        <taxon>Embryophyta</taxon>
        <taxon>Marchantiophyta</taxon>
        <taxon>Marchantiopsida</taxon>
        <taxon>Marchantiidae</taxon>
        <taxon>Marchantiales</taxon>
        <taxon>Ricciaceae</taxon>
        <taxon>Riccia</taxon>
    </lineage>
</organism>
<dbReference type="Pfam" id="PF03942">
    <property type="entry name" value="DTW"/>
    <property type="match status" value="1"/>
</dbReference>
<evidence type="ECO:0000259" key="7">
    <source>
        <dbReference type="SMART" id="SM01144"/>
    </source>
</evidence>
<evidence type="ECO:0000256" key="6">
    <source>
        <dbReference type="ARBA" id="ARBA00048718"/>
    </source>
</evidence>
<dbReference type="InterPro" id="IPR039262">
    <property type="entry name" value="DTWD2/TAPT"/>
</dbReference>